<sequence>MLDSTGIFVSVVAFAVLAWAALIPTPSLDAYPLAAATAASLLVFAAGAVAGRYR</sequence>
<dbReference type="EMBL" id="BAAADU010000002">
    <property type="protein sequence ID" value="GAA0644770.1"/>
    <property type="molecule type" value="Genomic_DNA"/>
</dbReference>
<name>A0AAV3SY41_9EURY</name>
<organism evidence="2 3">
    <name type="scientific">Salarchaeum japonicum</name>
    <dbReference type="NCBI Taxonomy" id="555573"/>
    <lineage>
        <taxon>Archaea</taxon>
        <taxon>Methanobacteriati</taxon>
        <taxon>Methanobacteriota</taxon>
        <taxon>Stenosarchaea group</taxon>
        <taxon>Halobacteria</taxon>
        <taxon>Halobacteriales</taxon>
        <taxon>Halobacteriaceae</taxon>
    </lineage>
</organism>
<evidence type="ECO:0000313" key="3">
    <source>
        <dbReference type="Proteomes" id="UP001500194"/>
    </source>
</evidence>
<keyword evidence="1" id="KW-0472">Membrane</keyword>
<dbReference type="Proteomes" id="UP001500194">
    <property type="component" value="Unassembled WGS sequence"/>
</dbReference>
<keyword evidence="3" id="KW-1185">Reference proteome</keyword>
<dbReference type="RefSeq" id="WP_227261934.1">
    <property type="nucleotide sequence ID" value="NZ_BAAADU010000002.1"/>
</dbReference>
<dbReference type="AlphaFoldDB" id="A0AAV3SY41"/>
<accession>A0AAV3SY41</accession>
<gene>
    <name evidence="2" type="ORF">GCM10009019_03480</name>
</gene>
<protein>
    <submittedName>
        <fullName evidence="2">Uncharacterized protein</fullName>
    </submittedName>
</protein>
<evidence type="ECO:0000256" key="1">
    <source>
        <dbReference type="SAM" id="Phobius"/>
    </source>
</evidence>
<evidence type="ECO:0000313" key="2">
    <source>
        <dbReference type="EMBL" id="GAA0644770.1"/>
    </source>
</evidence>
<feature type="transmembrane region" description="Helical" evidence="1">
    <location>
        <begin position="30"/>
        <end position="50"/>
    </location>
</feature>
<comment type="caution">
    <text evidence="2">The sequence shown here is derived from an EMBL/GenBank/DDBJ whole genome shotgun (WGS) entry which is preliminary data.</text>
</comment>
<proteinExistence type="predicted"/>
<keyword evidence="1" id="KW-0812">Transmembrane</keyword>
<keyword evidence="1" id="KW-1133">Transmembrane helix</keyword>
<dbReference type="GeneID" id="68572538"/>
<reference evidence="2 3" key="1">
    <citation type="journal article" date="2019" name="Int. J. Syst. Evol. Microbiol.">
        <title>The Global Catalogue of Microorganisms (GCM) 10K type strain sequencing project: providing services to taxonomists for standard genome sequencing and annotation.</title>
        <authorList>
            <consortium name="The Broad Institute Genomics Platform"/>
            <consortium name="The Broad Institute Genome Sequencing Center for Infectious Disease"/>
            <person name="Wu L."/>
            <person name="Ma J."/>
        </authorList>
    </citation>
    <scope>NUCLEOTIDE SEQUENCE [LARGE SCALE GENOMIC DNA]</scope>
    <source>
        <strain evidence="2 3">JCM 16327</strain>
    </source>
</reference>